<proteinExistence type="predicted"/>
<feature type="transmembrane region" description="Helical" evidence="2">
    <location>
        <begin position="30"/>
        <end position="50"/>
    </location>
</feature>
<accession>A0A7S2EAM9</accession>
<sequence>MIYHQVRTVVGSQSKECPSTKWHTIYFLPYLQFATNCHTLIAILLSLISANTITKKMDFRNWYKTDGASYHVGEHNTTAPMTVPGTTCVAVQEESSMYASSKSYDRSKPSNYGRKGDPRMHRAVAAKKKYPKMTLLDALLAGGFSFPMLGVSGMTDCTLRDTDNVLLYQRKNQLHRRLRLDKKRATKENLNTCAKVGKGKLLTLERSNTRHEHLPDSLDNKESSTKELLPNTVDRNGEDLLENSFVDDFSTIEPEMLQGDYQESMQPTGGTLDYHAMLLEPFNFDGEMAIWF</sequence>
<feature type="compositionally biased region" description="Basic and acidic residues" evidence="1">
    <location>
        <begin position="103"/>
        <end position="118"/>
    </location>
</feature>
<evidence type="ECO:0000313" key="3">
    <source>
        <dbReference type="EMBL" id="CAD9325355.1"/>
    </source>
</evidence>
<keyword evidence="2" id="KW-1133">Transmembrane helix</keyword>
<keyword evidence="2" id="KW-0472">Membrane</keyword>
<keyword evidence="2" id="KW-0812">Transmembrane</keyword>
<name>A0A7S2EAM9_TRICV</name>
<feature type="region of interest" description="Disordered" evidence="1">
    <location>
        <begin position="99"/>
        <end position="118"/>
    </location>
</feature>
<gene>
    <name evidence="3" type="ORF">OSIN01602_LOCUS3257</name>
</gene>
<protein>
    <submittedName>
        <fullName evidence="3">Uncharacterized protein</fullName>
    </submittedName>
</protein>
<evidence type="ECO:0000256" key="1">
    <source>
        <dbReference type="SAM" id="MobiDB-lite"/>
    </source>
</evidence>
<dbReference type="AlphaFoldDB" id="A0A7S2EAM9"/>
<reference evidence="3" key="1">
    <citation type="submission" date="2021-01" db="EMBL/GenBank/DDBJ databases">
        <authorList>
            <person name="Corre E."/>
            <person name="Pelletier E."/>
            <person name="Niang G."/>
            <person name="Scheremetjew M."/>
            <person name="Finn R."/>
            <person name="Kale V."/>
            <person name="Holt S."/>
            <person name="Cochrane G."/>
            <person name="Meng A."/>
            <person name="Brown T."/>
            <person name="Cohen L."/>
        </authorList>
    </citation>
    <scope>NUCLEOTIDE SEQUENCE</scope>
    <source>
        <strain evidence="3">Grunow 1884</strain>
    </source>
</reference>
<dbReference type="EMBL" id="HBGO01005837">
    <property type="protein sequence ID" value="CAD9325355.1"/>
    <property type="molecule type" value="Transcribed_RNA"/>
</dbReference>
<evidence type="ECO:0000256" key="2">
    <source>
        <dbReference type="SAM" id="Phobius"/>
    </source>
</evidence>
<organism evidence="3">
    <name type="scientific">Trieres chinensis</name>
    <name type="common">Marine centric diatom</name>
    <name type="synonym">Odontella sinensis</name>
    <dbReference type="NCBI Taxonomy" id="1514140"/>
    <lineage>
        <taxon>Eukaryota</taxon>
        <taxon>Sar</taxon>
        <taxon>Stramenopiles</taxon>
        <taxon>Ochrophyta</taxon>
        <taxon>Bacillariophyta</taxon>
        <taxon>Mediophyceae</taxon>
        <taxon>Biddulphiophycidae</taxon>
        <taxon>Eupodiscales</taxon>
        <taxon>Parodontellaceae</taxon>
        <taxon>Trieres</taxon>
    </lineage>
</organism>